<evidence type="ECO:0000313" key="2">
    <source>
        <dbReference type="EMBL" id="OFV70182.1"/>
    </source>
</evidence>
<evidence type="ECO:0000256" key="1">
    <source>
        <dbReference type="PIRSR" id="PIRSR602187-50"/>
    </source>
</evidence>
<dbReference type="EMBL" id="LKEU01000033">
    <property type="protein sequence ID" value="OFV70182.1"/>
    <property type="molecule type" value="Genomic_DNA"/>
</dbReference>
<evidence type="ECO:0000313" key="5">
    <source>
        <dbReference type="Proteomes" id="UP000176244"/>
    </source>
</evidence>
<dbReference type="RefSeq" id="WP_070371664.1">
    <property type="nucleotide sequence ID" value="NZ_CABIIK010000001.1"/>
</dbReference>
<dbReference type="Proteomes" id="UP000176244">
    <property type="component" value="Unassembled WGS sequence"/>
</dbReference>
<protein>
    <submittedName>
        <fullName evidence="2">Nitrogen regulatory protein P-II</fullName>
    </submittedName>
    <submittedName>
        <fullName evidence="3">P-II family nitrogen regulator</fullName>
    </submittedName>
</protein>
<reference evidence="3 6" key="2">
    <citation type="submission" date="2019-08" db="EMBL/GenBank/DDBJ databases">
        <title>Isolation and enrichment of carboxydotrophic bacteria from anaerobic sludge for the production of bio-based chemicals from syngas.</title>
        <authorList>
            <person name="Antares A.L."/>
            <person name="Moreira J."/>
            <person name="Diender M."/>
            <person name="Parshina S.N."/>
            <person name="Stams A.J.M."/>
            <person name="Alves M."/>
            <person name="Alves J.I."/>
            <person name="Sousa D.Z."/>
        </authorList>
    </citation>
    <scope>NUCLEOTIDE SEQUENCE [LARGE SCALE GENOMIC DNA]</scope>
    <source>
        <strain evidence="3 6">JM</strain>
    </source>
</reference>
<sequence length="113" mass="12563">MKKLEIVIKPERLEDLKEILNTCDVQGMMITNIMGYGNQKGYQKSYRGTAYTVNFLPKIKVETVTDAETAGIIIKIIKDRLAADDEIGGGKIFVYDVADVVRIRTGDHGVDAI</sequence>
<keyword evidence="7" id="KW-1185">Reference proteome</keyword>
<dbReference type="PANTHER" id="PTHR30115:SF11">
    <property type="entry name" value="NITROGEN REGULATORY PROTEIN P-II HOMOLOG"/>
    <property type="match status" value="1"/>
</dbReference>
<accession>A0A1F2PH27</accession>
<dbReference type="PROSITE" id="PS51343">
    <property type="entry name" value="PII_GLNB_DOM"/>
    <property type="match status" value="1"/>
</dbReference>
<organism evidence="2 5">
    <name type="scientific">Acetobacterium wieringae</name>
    <dbReference type="NCBI Taxonomy" id="52694"/>
    <lineage>
        <taxon>Bacteria</taxon>
        <taxon>Bacillati</taxon>
        <taxon>Bacillota</taxon>
        <taxon>Clostridia</taxon>
        <taxon>Eubacteriales</taxon>
        <taxon>Eubacteriaceae</taxon>
        <taxon>Acetobacterium</taxon>
    </lineage>
</organism>
<dbReference type="GO" id="GO:0030234">
    <property type="term" value="F:enzyme regulator activity"/>
    <property type="evidence" value="ECO:0007669"/>
    <property type="project" value="InterPro"/>
</dbReference>
<dbReference type="SUPFAM" id="SSF54913">
    <property type="entry name" value="GlnB-like"/>
    <property type="match status" value="1"/>
</dbReference>
<dbReference type="GO" id="GO:0005829">
    <property type="term" value="C:cytosol"/>
    <property type="evidence" value="ECO:0007669"/>
    <property type="project" value="TreeGrafter"/>
</dbReference>
<reference evidence="4" key="3">
    <citation type="submission" date="2021-11" db="EMBL/GenBank/DDBJ databases">
        <title>Isoprene-degrading acetogen.</title>
        <authorList>
            <person name="Yang Y."/>
            <person name="Jin H."/>
            <person name="Yan J."/>
        </authorList>
    </citation>
    <scope>NUCLEOTIDE SEQUENCE</scope>
    <source>
        <strain evidence="4">Berkeley</strain>
    </source>
</reference>
<dbReference type="Pfam" id="PF00543">
    <property type="entry name" value="P-II"/>
    <property type="match status" value="1"/>
</dbReference>
<dbReference type="Gene3D" id="3.30.70.120">
    <property type="match status" value="1"/>
</dbReference>
<dbReference type="EMBL" id="CP087994">
    <property type="protein sequence ID" value="UYO63050.1"/>
    <property type="molecule type" value="Genomic_DNA"/>
</dbReference>
<dbReference type="InterPro" id="IPR011322">
    <property type="entry name" value="N-reg_PII-like_a/b"/>
</dbReference>
<dbReference type="PANTHER" id="PTHR30115">
    <property type="entry name" value="NITROGEN REGULATORY PROTEIN P-II"/>
    <property type="match status" value="1"/>
</dbReference>
<reference evidence="2 5" key="1">
    <citation type="submission" date="2015-09" db="EMBL/GenBank/DDBJ databases">
        <title>Genome sequence of Acetobacterium wieringae DSM 1911.</title>
        <authorList>
            <person name="Poehlein A."/>
            <person name="Bengelsdorf F.R."/>
            <person name="Schiel-Bengelsdorf B."/>
            <person name="Duerre P."/>
            <person name="Daniel R."/>
        </authorList>
    </citation>
    <scope>NUCLEOTIDE SEQUENCE [LARGE SCALE GENOMIC DNA]</scope>
    <source>
        <strain evidence="2 5">DSM 1911</strain>
    </source>
</reference>
<dbReference type="GO" id="GO:0006808">
    <property type="term" value="P:regulation of nitrogen utilization"/>
    <property type="evidence" value="ECO:0007669"/>
    <property type="project" value="InterPro"/>
</dbReference>
<dbReference type="STRING" id="52694.ACWI_23870"/>
<name>A0A1F2PH27_9FIRM</name>
<keyword evidence="1" id="KW-0597">Phosphoprotein</keyword>
<evidence type="ECO:0000313" key="4">
    <source>
        <dbReference type="EMBL" id="UYO63050.1"/>
    </source>
</evidence>
<dbReference type="OrthoDB" id="9802729at2"/>
<dbReference type="EMBL" id="VSLA01000004">
    <property type="protein sequence ID" value="TYC87587.1"/>
    <property type="molecule type" value="Genomic_DNA"/>
</dbReference>
<proteinExistence type="predicted"/>
<evidence type="ECO:0000313" key="3">
    <source>
        <dbReference type="EMBL" id="TYC87587.1"/>
    </source>
</evidence>
<dbReference type="AlphaFoldDB" id="A0A1F2PH27"/>
<evidence type="ECO:0000313" key="7">
    <source>
        <dbReference type="Proteomes" id="UP001163550"/>
    </source>
</evidence>
<dbReference type="PRINTS" id="PR00340">
    <property type="entry name" value="PIIGLNB"/>
</dbReference>
<feature type="modified residue" description="O-UMP-tyrosine" evidence="1">
    <location>
        <position position="51"/>
    </location>
</feature>
<dbReference type="InterPro" id="IPR002187">
    <property type="entry name" value="N-reg_PII"/>
</dbReference>
<evidence type="ECO:0000313" key="6">
    <source>
        <dbReference type="Proteomes" id="UP000322619"/>
    </source>
</evidence>
<dbReference type="Proteomes" id="UP001163550">
    <property type="component" value="Chromosome"/>
</dbReference>
<dbReference type="InterPro" id="IPR015867">
    <property type="entry name" value="N-reg_PII/ATP_PRibTrfase_C"/>
</dbReference>
<gene>
    <name evidence="2" type="primary">glnB_5</name>
    <name evidence="2" type="ORF">ACWI_23870</name>
    <name evidence="3" type="ORF">FXB42_03825</name>
    <name evidence="4" type="ORF">LNN31_00965</name>
</gene>
<dbReference type="GO" id="GO:0005524">
    <property type="term" value="F:ATP binding"/>
    <property type="evidence" value="ECO:0007669"/>
    <property type="project" value="TreeGrafter"/>
</dbReference>
<dbReference type="Proteomes" id="UP000322619">
    <property type="component" value="Unassembled WGS sequence"/>
</dbReference>
<dbReference type="SMART" id="SM00938">
    <property type="entry name" value="P-II"/>
    <property type="match status" value="1"/>
</dbReference>